<dbReference type="AlphaFoldDB" id="A0A399EZN2"/>
<keyword evidence="7" id="KW-1185">Reference proteome</keyword>
<feature type="transmembrane region" description="Helical" evidence="5">
    <location>
        <begin position="183"/>
        <end position="202"/>
    </location>
</feature>
<sequence>MSVERNTTPAGKGGFGWALALVPLLLLGLVLAYLVTTGGGLRELAGPPLEKVTIERITLPEPGVIKVEVVNDGPQAVTIPQVLVDEAYWEFSAEPSTTIPRLGRATFTIPYPWVAEEAHAVTLITRLGTTFEGEIPAAVQTPRLDAGLFWRFGLVGLYVGVVPVVLGMLWYPWMRRLGRRAMSFVLSLTVGLLVYLAVGTWLDAQEFAAELPAFWQGVPAVILVALIALGVLLVVGNRRPGASGERSPLSLAYQIALGIGLHNLGEGLAIGAAFSAGEAALGTFLVLGFTLHNITEGVGIVAPIVRQNPGLKHFALLALLAGGPAILGTWIGGFAFNPVLAALFLAIGVGAILQVVWEVGRLVAKDSARLELPTLNWVNLGGFVAGVAVMYLTAFMVKF</sequence>
<feature type="transmembrane region" description="Helical" evidence="5">
    <location>
        <begin position="280"/>
        <end position="302"/>
    </location>
</feature>
<name>A0A399EZN2_9DEIN</name>
<evidence type="ECO:0000313" key="7">
    <source>
        <dbReference type="Proteomes" id="UP000265341"/>
    </source>
</evidence>
<evidence type="ECO:0000256" key="5">
    <source>
        <dbReference type="SAM" id="Phobius"/>
    </source>
</evidence>
<evidence type="ECO:0000256" key="1">
    <source>
        <dbReference type="ARBA" id="ARBA00004141"/>
    </source>
</evidence>
<feature type="transmembrane region" description="Helical" evidence="5">
    <location>
        <begin position="339"/>
        <end position="357"/>
    </location>
</feature>
<evidence type="ECO:0000313" key="6">
    <source>
        <dbReference type="EMBL" id="RIH89150.1"/>
    </source>
</evidence>
<keyword evidence="4 5" id="KW-0472">Membrane</keyword>
<feature type="transmembrane region" description="Helical" evidence="5">
    <location>
        <begin position="148"/>
        <end position="171"/>
    </location>
</feature>
<feature type="transmembrane region" description="Helical" evidence="5">
    <location>
        <begin position="314"/>
        <end position="333"/>
    </location>
</feature>
<keyword evidence="3 5" id="KW-1133">Transmembrane helix</keyword>
<gene>
    <name evidence="6" type="primary">zupT_1</name>
    <name evidence="6" type="ORF">Mrose_00535</name>
</gene>
<comment type="subcellular location">
    <subcellularLocation>
        <location evidence="1">Membrane</location>
        <topology evidence="1">Multi-pass membrane protein</topology>
    </subcellularLocation>
</comment>
<organism evidence="6 7">
    <name type="scientific">Calidithermus roseus</name>
    <dbReference type="NCBI Taxonomy" id="1644118"/>
    <lineage>
        <taxon>Bacteria</taxon>
        <taxon>Thermotogati</taxon>
        <taxon>Deinococcota</taxon>
        <taxon>Deinococci</taxon>
        <taxon>Thermales</taxon>
        <taxon>Thermaceae</taxon>
        <taxon>Calidithermus</taxon>
    </lineage>
</organism>
<dbReference type="EMBL" id="QWLA01000005">
    <property type="protein sequence ID" value="RIH89150.1"/>
    <property type="molecule type" value="Genomic_DNA"/>
</dbReference>
<evidence type="ECO:0000256" key="2">
    <source>
        <dbReference type="ARBA" id="ARBA00022692"/>
    </source>
</evidence>
<dbReference type="Proteomes" id="UP000265341">
    <property type="component" value="Unassembled WGS sequence"/>
</dbReference>
<feature type="transmembrane region" description="Helical" evidence="5">
    <location>
        <begin position="15"/>
        <end position="35"/>
    </location>
</feature>
<dbReference type="Pfam" id="PF02535">
    <property type="entry name" value="Zip"/>
    <property type="match status" value="1"/>
</dbReference>
<dbReference type="GO" id="GO:0046873">
    <property type="term" value="F:metal ion transmembrane transporter activity"/>
    <property type="evidence" value="ECO:0007669"/>
    <property type="project" value="InterPro"/>
</dbReference>
<feature type="transmembrane region" description="Helical" evidence="5">
    <location>
        <begin position="377"/>
        <end position="397"/>
    </location>
</feature>
<feature type="transmembrane region" description="Helical" evidence="5">
    <location>
        <begin position="255"/>
        <end position="274"/>
    </location>
</feature>
<keyword evidence="2 5" id="KW-0812">Transmembrane</keyword>
<feature type="transmembrane region" description="Helical" evidence="5">
    <location>
        <begin position="214"/>
        <end position="235"/>
    </location>
</feature>
<protein>
    <submittedName>
        <fullName evidence="6">Zinc transporter ZupT</fullName>
    </submittedName>
</protein>
<dbReference type="OrthoDB" id="9787346at2"/>
<dbReference type="RefSeq" id="WP_119275885.1">
    <property type="nucleotide sequence ID" value="NZ_QWLA01000005.1"/>
</dbReference>
<proteinExistence type="predicted"/>
<reference evidence="6 7" key="1">
    <citation type="submission" date="2018-08" db="EMBL/GenBank/DDBJ databases">
        <title>Meiothermus roseus NBRC 110900 genome sequencing project.</title>
        <authorList>
            <person name="Da Costa M.S."/>
            <person name="Albuquerque L."/>
            <person name="Raposo P."/>
            <person name="Froufe H.J.C."/>
            <person name="Barroso C.S."/>
            <person name="Egas C."/>
        </authorList>
    </citation>
    <scope>NUCLEOTIDE SEQUENCE [LARGE SCALE GENOMIC DNA]</scope>
    <source>
        <strain evidence="6 7">NBRC 110900</strain>
    </source>
</reference>
<comment type="caution">
    <text evidence="6">The sequence shown here is derived from an EMBL/GenBank/DDBJ whole genome shotgun (WGS) entry which is preliminary data.</text>
</comment>
<dbReference type="InterPro" id="IPR003689">
    <property type="entry name" value="ZIP"/>
</dbReference>
<dbReference type="GO" id="GO:0016020">
    <property type="term" value="C:membrane"/>
    <property type="evidence" value="ECO:0007669"/>
    <property type="project" value="UniProtKB-SubCell"/>
</dbReference>
<evidence type="ECO:0000256" key="4">
    <source>
        <dbReference type="ARBA" id="ARBA00023136"/>
    </source>
</evidence>
<evidence type="ECO:0000256" key="3">
    <source>
        <dbReference type="ARBA" id="ARBA00022989"/>
    </source>
</evidence>
<accession>A0A399EZN2</accession>